<protein>
    <submittedName>
        <fullName evidence="5">DGPF domain-containing protein</fullName>
    </submittedName>
    <submittedName>
        <fullName evidence="4">Dehydrogenase</fullName>
    </submittedName>
</protein>
<reference evidence="5" key="2">
    <citation type="submission" date="2015-08" db="EMBL/GenBank/DDBJ databases">
        <title>Complete DNA Sequence of Pseudomonas syringae pv. actinidiae, the Causal Agent of Kiwifruit Canker Disease.</title>
        <authorList>
            <person name="Rikkerink E.H.A."/>
            <person name="Fineran P.C."/>
        </authorList>
    </citation>
    <scope>NUCLEOTIDE SEQUENCE</scope>
    <source>
        <strain evidence="5">SkMP5</strain>
    </source>
</reference>
<evidence type="ECO:0000313" key="6">
    <source>
        <dbReference type="Proteomes" id="UP000253740"/>
    </source>
</evidence>
<evidence type="ECO:0000313" key="5">
    <source>
        <dbReference type="EMBL" id="GAP65597.1"/>
    </source>
</evidence>
<evidence type="ECO:0000313" key="4">
    <source>
        <dbReference type="EMBL" id="GAN44996.1"/>
    </source>
</evidence>
<dbReference type="Proteomes" id="UP000253740">
    <property type="component" value="Unassembled WGS sequence"/>
</dbReference>
<dbReference type="EMBL" id="DF952379">
    <property type="protein sequence ID" value="GAN44996.1"/>
    <property type="molecule type" value="Genomic_DNA"/>
</dbReference>
<keyword evidence="6" id="KW-1185">Reference proteome</keyword>
<dbReference type="PANTHER" id="PTHR35174">
    <property type="entry name" value="BLL7171 PROTEIN-RELATED"/>
    <property type="match status" value="1"/>
</dbReference>
<dbReference type="PANTHER" id="PTHR35174:SF4">
    <property type="entry name" value="BLL7163 PROTEIN"/>
    <property type="match status" value="1"/>
</dbReference>
<gene>
    <name evidence="4" type="ORF">MBSD_1534</name>
    <name evidence="5" type="ORF">MBSD_n0887</name>
</gene>
<reference evidence="4" key="1">
    <citation type="submission" date="2015-03" db="EMBL/GenBank/DDBJ databases">
        <title>Draft genome sequence of Mizugakiibacter sediminis skMP5.</title>
        <authorList>
            <person name="Watanabe T."/>
            <person name="Kojima H."/>
            <person name="Fukui M."/>
        </authorList>
    </citation>
    <scope>NUCLEOTIDE SEQUENCE</scope>
    <source>
        <strain evidence="4">SkMP5</strain>
    </source>
</reference>
<feature type="region of interest" description="Disordered" evidence="2">
    <location>
        <begin position="118"/>
        <end position="139"/>
    </location>
</feature>
<dbReference type="AlphaFoldDB" id="A0A0K8QME3"/>
<dbReference type="STRING" id="1475481.GCA_000953855_00899"/>
<accession>A0A0K8QME3</accession>
<comment type="similarity">
    <text evidence="1">Belongs to the YciI family.</text>
</comment>
<evidence type="ECO:0000259" key="3">
    <source>
        <dbReference type="Pfam" id="PF03795"/>
    </source>
</evidence>
<proteinExistence type="inferred from homology"/>
<dbReference type="RefSeq" id="WP_062535488.1">
    <property type="nucleotide sequence ID" value="NZ_DF970162.1"/>
</dbReference>
<evidence type="ECO:0000256" key="2">
    <source>
        <dbReference type="SAM" id="MobiDB-lite"/>
    </source>
</evidence>
<feature type="compositionally biased region" description="Basic and acidic residues" evidence="2">
    <location>
        <begin position="122"/>
        <end position="139"/>
    </location>
</feature>
<dbReference type="Pfam" id="PF03795">
    <property type="entry name" value="YCII"/>
    <property type="match status" value="1"/>
</dbReference>
<name>A0A0K8QME3_9GAMM</name>
<dbReference type="EMBL" id="DF970162">
    <property type="protein sequence ID" value="GAP65597.1"/>
    <property type="molecule type" value="Genomic_DNA"/>
</dbReference>
<dbReference type="OrthoDB" id="9807535at2"/>
<sequence>MRCMVIVKATAETEAGVMPSEALLTAMGKFNEELAKAGVMLAGEGVKPSSQGVRVRFAGTQRMVTDGPFAETKELVAGFWLWQVKSLDEAIAWLKRAPFEDGAEVEIRPLFEAEDFGEAFTPEEREREARLREQLATRP</sequence>
<feature type="domain" description="YCII-related" evidence="3">
    <location>
        <begin position="1"/>
        <end position="112"/>
    </location>
</feature>
<organism evidence="5">
    <name type="scientific">Mizugakiibacter sediminis</name>
    <dbReference type="NCBI Taxonomy" id="1475481"/>
    <lineage>
        <taxon>Bacteria</taxon>
        <taxon>Pseudomonadati</taxon>
        <taxon>Pseudomonadota</taxon>
        <taxon>Gammaproteobacteria</taxon>
        <taxon>Lysobacterales</taxon>
        <taxon>Rhodanobacteraceae</taxon>
        <taxon>Mizugakiibacter</taxon>
    </lineage>
</organism>
<dbReference type="InterPro" id="IPR005545">
    <property type="entry name" value="YCII"/>
</dbReference>
<dbReference type="Gene3D" id="3.30.70.1060">
    <property type="entry name" value="Dimeric alpha+beta barrel"/>
    <property type="match status" value="1"/>
</dbReference>
<evidence type="ECO:0000256" key="1">
    <source>
        <dbReference type="ARBA" id="ARBA00007689"/>
    </source>
</evidence>
<dbReference type="InterPro" id="IPR011008">
    <property type="entry name" value="Dimeric_a/b-barrel"/>
</dbReference>
<dbReference type="SUPFAM" id="SSF54909">
    <property type="entry name" value="Dimeric alpha+beta barrel"/>
    <property type="match status" value="1"/>
</dbReference>
<dbReference type="HOGENOM" id="CLU_130902_0_0_6"/>